<dbReference type="InterPro" id="IPR050555">
    <property type="entry name" value="Bact_Solute-Bind_Prot2"/>
</dbReference>
<dbReference type="PANTHER" id="PTHR30036">
    <property type="entry name" value="D-XYLOSE-BINDING PERIPLASMIC PROTEIN"/>
    <property type="match status" value="1"/>
</dbReference>
<dbReference type="PANTHER" id="PTHR30036:SF7">
    <property type="entry name" value="ABC TRANSPORTER PERIPLASMIC-BINDING PROTEIN YPHF"/>
    <property type="match status" value="1"/>
</dbReference>
<evidence type="ECO:0000313" key="4">
    <source>
        <dbReference type="EMBL" id="MDD7973652.1"/>
    </source>
</evidence>
<gene>
    <name evidence="4" type="ORF">PUT78_21565</name>
</gene>
<dbReference type="Gene3D" id="3.40.50.2300">
    <property type="match status" value="2"/>
</dbReference>
<feature type="domain" description="Periplasmic binding protein" evidence="3">
    <location>
        <begin position="40"/>
        <end position="300"/>
    </location>
</feature>
<evidence type="ECO:0000313" key="5">
    <source>
        <dbReference type="Proteomes" id="UP001431784"/>
    </source>
</evidence>
<organism evidence="4 5">
    <name type="scientific">Roseinatronobacter alkalisoli</name>
    <dbReference type="NCBI Taxonomy" id="3028235"/>
    <lineage>
        <taxon>Bacteria</taxon>
        <taxon>Pseudomonadati</taxon>
        <taxon>Pseudomonadota</taxon>
        <taxon>Alphaproteobacteria</taxon>
        <taxon>Rhodobacterales</taxon>
        <taxon>Paracoccaceae</taxon>
        <taxon>Roseinatronobacter</taxon>
    </lineage>
</organism>
<proteinExistence type="inferred from homology"/>
<comment type="caution">
    <text evidence="4">The sequence shown here is derived from an EMBL/GenBank/DDBJ whole genome shotgun (WGS) entry which is preliminary data.</text>
</comment>
<keyword evidence="5" id="KW-1185">Reference proteome</keyword>
<evidence type="ECO:0000256" key="2">
    <source>
        <dbReference type="ARBA" id="ARBA00007639"/>
    </source>
</evidence>
<protein>
    <submittedName>
        <fullName evidence="4">Substrate-binding domain-containing protein</fullName>
    </submittedName>
</protein>
<dbReference type="RefSeq" id="WP_274354317.1">
    <property type="nucleotide sequence ID" value="NZ_JAQZSM010000045.1"/>
</dbReference>
<dbReference type="Pfam" id="PF13407">
    <property type="entry name" value="Peripla_BP_4"/>
    <property type="match status" value="1"/>
</dbReference>
<dbReference type="EMBL" id="JAQZSM010000045">
    <property type="protein sequence ID" value="MDD7973652.1"/>
    <property type="molecule type" value="Genomic_DNA"/>
</dbReference>
<sequence length="334" mass="34723">MSIRREAGKSEEVIDVTFNKFLATAATAALMASGAAAQDVAVIVGSAQDGFWNMVKKGVDDATLMVEANGGTVNFLQTQNYDNFGPDLASLIEQAVAQGAEGIAIPNWIPASETPALQAARDAGVKIMSFNAGQSEMADYDALNYFGSDEYLAGVAGGEYLAGQGATKILCHIQNPGAVNLETRCQGVEDGATKAGAEVYILRVPSNLDQDMVGTSEAIKSELIADPSIDAVINLAAWAADASASAIDQLGKTDEIQLGTFDMSASVLERISNGTQAMAIDQQPYLQGFLATSMLFANLKFGTELATKPVLTGPAIVDASNVATAIEGVKLGAR</sequence>
<comment type="similarity">
    <text evidence="2">Belongs to the bacterial solute-binding protein 2 family.</text>
</comment>
<accession>A0ABT5THI9</accession>
<dbReference type="InterPro" id="IPR025997">
    <property type="entry name" value="SBP_2_dom"/>
</dbReference>
<dbReference type="SUPFAM" id="SSF53822">
    <property type="entry name" value="Periplasmic binding protein-like I"/>
    <property type="match status" value="1"/>
</dbReference>
<evidence type="ECO:0000259" key="3">
    <source>
        <dbReference type="Pfam" id="PF13407"/>
    </source>
</evidence>
<dbReference type="Proteomes" id="UP001431784">
    <property type="component" value="Unassembled WGS sequence"/>
</dbReference>
<dbReference type="InterPro" id="IPR028082">
    <property type="entry name" value="Peripla_BP_I"/>
</dbReference>
<evidence type="ECO:0000256" key="1">
    <source>
        <dbReference type="ARBA" id="ARBA00004418"/>
    </source>
</evidence>
<comment type="subcellular location">
    <subcellularLocation>
        <location evidence="1">Periplasm</location>
    </subcellularLocation>
</comment>
<name>A0ABT5THI9_9RHOB</name>
<reference evidence="4" key="1">
    <citation type="submission" date="2023-02" db="EMBL/GenBank/DDBJ databases">
        <title>Description of Roseinatronobacter alkalisoli sp. nov., an alkaliphilic bacerium isolated from soda soil.</title>
        <authorList>
            <person name="Wei W."/>
        </authorList>
    </citation>
    <scope>NUCLEOTIDE SEQUENCE</scope>
    <source>
        <strain evidence="4">HJB301</strain>
    </source>
</reference>